<gene>
    <name evidence="2" type="ORF">BAUCODRAFT_455511</name>
</gene>
<dbReference type="AlphaFoldDB" id="M2MLK9"/>
<keyword evidence="3" id="KW-1185">Reference proteome</keyword>
<dbReference type="HOGENOM" id="CLU_2589364_0_0_1"/>
<evidence type="ECO:0000256" key="1">
    <source>
        <dbReference type="SAM" id="SignalP"/>
    </source>
</evidence>
<feature type="signal peptide" evidence="1">
    <location>
        <begin position="1"/>
        <end position="26"/>
    </location>
</feature>
<keyword evidence="1" id="KW-0732">Signal</keyword>
<dbReference type="Proteomes" id="UP000011761">
    <property type="component" value="Unassembled WGS sequence"/>
</dbReference>
<proteinExistence type="predicted"/>
<reference evidence="2 3" key="1">
    <citation type="journal article" date="2012" name="PLoS Pathog.">
        <title>Diverse lifestyles and strategies of plant pathogenesis encoded in the genomes of eighteen Dothideomycetes fungi.</title>
        <authorList>
            <person name="Ohm R.A."/>
            <person name="Feau N."/>
            <person name="Henrissat B."/>
            <person name="Schoch C.L."/>
            <person name="Horwitz B.A."/>
            <person name="Barry K.W."/>
            <person name="Condon B.J."/>
            <person name="Copeland A.C."/>
            <person name="Dhillon B."/>
            <person name="Glaser F."/>
            <person name="Hesse C.N."/>
            <person name="Kosti I."/>
            <person name="LaButti K."/>
            <person name="Lindquist E.A."/>
            <person name="Lucas S."/>
            <person name="Salamov A.A."/>
            <person name="Bradshaw R.E."/>
            <person name="Ciuffetti L."/>
            <person name="Hamelin R.C."/>
            <person name="Kema G.H.J."/>
            <person name="Lawrence C."/>
            <person name="Scott J.A."/>
            <person name="Spatafora J.W."/>
            <person name="Turgeon B.G."/>
            <person name="de Wit P.J.G.M."/>
            <person name="Zhong S."/>
            <person name="Goodwin S.B."/>
            <person name="Grigoriev I.V."/>
        </authorList>
    </citation>
    <scope>NUCLEOTIDE SEQUENCE [LARGE SCALE GENOMIC DNA]</scope>
    <source>
        <strain evidence="2 3">UAMH 10762</strain>
    </source>
</reference>
<feature type="chain" id="PRO_5004021290" description="Secreted protein" evidence="1">
    <location>
        <begin position="27"/>
        <end position="80"/>
    </location>
</feature>
<protein>
    <recommendedName>
        <fullName evidence="4">Secreted protein</fullName>
    </recommendedName>
</protein>
<dbReference type="EMBL" id="KB445554">
    <property type="protein sequence ID" value="EMC97531.1"/>
    <property type="molecule type" value="Genomic_DNA"/>
</dbReference>
<organism evidence="2 3">
    <name type="scientific">Baudoinia panamericana (strain UAMH 10762)</name>
    <name type="common">Angels' share fungus</name>
    <name type="synonym">Baudoinia compniacensis (strain UAMH 10762)</name>
    <dbReference type="NCBI Taxonomy" id="717646"/>
    <lineage>
        <taxon>Eukaryota</taxon>
        <taxon>Fungi</taxon>
        <taxon>Dikarya</taxon>
        <taxon>Ascomycota</taxon>
        <taxon>Pezizomycotina</taxon>
        <taxon>Dothideomycetes</taxon>
        <taxon>Dothideomycetidae</taxon>
        <taxon>Mycosphaerellales</taxon>
        <taxon>Teratosphaeriaceae</taxon>
        <taxon>Baudoinia</taxon>
    </lineage>
</organism>
<sequence>MDSHKQCHSSWSLALLRVIRMLAGLCNEVCCLCTKAPLRCHPHEGERQAHTLLYLLWHLSSIRASQRTARLWLLLADMRS</sequence>
<evidence type="ECO:0000313" key="2">
    <source>
        <dbReference type="EMBL" id="EMC97531.1"/>
    </source>
</evidence>
<accession>M2MLK9</accession>
<dbReference type="GeneID" id="19114506"/>
<name>M2MLK9_BAUPA</name>
<evidence type="ECO:0000313" key="3">
    <source>
        <dbReference type="Proteomes" id="UP000011761"/>
    </source>
</evidence>
<evidence type="ECO:0008006" key="4">
    <source>
        <dbReference type="Google" id="ProtNLM"/>
    </source>
</evidence>
<dbReference type="RefSeq" id="XP_007675863.1">
    <property type="nucleotide sequence ID" value="XM_007677673.1"/>
</dbReference>
<dbReference type="KEGG" id="bcom:BAUCODRAFT_455511"/>